<evidence type="ECO:0000313" key="6">
    <source>
        <dbReference type="Proteomes" id="UP000038010"/>
    </source>
</evidence>
<dbReference type="Proteomes" id="UP000038010">
    <property type="component" value="Unassembled WGS sequence"/>
</dbReference>
<comment type="caution">
    <text evidence="5">The sequence shown here is derived from an EMBL/GenBank/DDBJ whole genome shotgun (WGS) entry which is preliminary data.</text>
</comment>
<feature type="region of interest" description="Disordered" evidence="4">
    <location>
        <begin position="79"/>
        <end position="108"/>
    </location>
</feature>
<accession>A0A0N1P008</accession>
<feature type="region of interest" description="Disordered" evidence="4">
    <location>
        <begin position="871"/>
        <end position="890"/>
    </location>
</feature>
<proteinExistence type="inferred from homology"/>
<keyword evidence="3" id="KW-0539">Nucleus</keyword>
<evidence type="ECO:0000256" key="1">
    <source>
        <dbReference type="ARBA" id="ARBA00004123"/>
    </source>
</evidence>
<comment type="similarity">
    <text evidence="2">Belongs to the NRDE2 family.</text>
</comment>
<dbReference type="GO" id="GO:0031048">
    <property type="term" value="P:regulatory ncRNA-mediated heterochromatin formation"/>
    <property type="evidence" value="ECO:0007669"/>
    <property type="project" value="TreeGrafter"/>
</dbReference>
<dbReference type="GO" id="GO:1902369">
    <property type="term" value="P:negative regulation of RNA catabolic process"/>
    <property type="evidence" value="ECO:0007669"/>
    <property type="project" value="TreeGrafter"/>
</dbReference>
<protein>
    <recommendedName>
        <fullName evidence="7">Protein NRDE2-like protein</fullName>
    </recommendedName>
</protein>
<dbReference type="PANTHER" id="PTHR13471">
    <property type="entry name" value="TETRATRICOPEPTIDE-LIKE HELICAL"/>
    <property type="match status" value="1"/>
</dbReference>
<evidence type="ECO:0000256" key="4">
    <source>
        <dbReference type="SAM" id="MobiDB-lite"/>
    </source>
</evidence>
<organism evidence="5 6">
    <name type="scientific">Cyphellophora attinorum</name>
    <dbReference type="NCBI Taxonomy" id="1664694"/>
    <lineage>
        <taxon>Eukaryota</taxon>
        <taxon>Fungi</taxon>
        <taxon>Dikarya</taxon>
        <taxon>Ascomycota</taxon>
        <taxon>Pezizomycotina</taxon>
        <taxon>Eurotiomycetes</taxon>
        <taxon>Chaetothyriomycetidae</taxon>
        <taxon>Chaetothyriales</taxon>
        <taxon>Cyphellophoraceae</taxon>
        <taxon>Cyphellophora</taxon>
    </lineage>
</organism>
<reference evidence="5 6" key="1">
    <citation type="submission" date="2015-06" db="EMBL/GenBank/DDBJ databases">
        <title>Draft genome of the ant-associated black yeast Phialophora attae CBS 131958.</title>
        <authorList>
            <person name="Moreno L.F."/>
            <person name="Stielow B.J."/>
            <person name="de Hoog S."/>
            <person name="Vicente V.A."/>
            <person name="Weiss V.A."/>
            <person name="de Vries M."/>
            <person name="Cruz L.M."/>
            <person name="Souza E.M."/>
        </authorList>
    </citation>
    <scope>NUCLEOTIDE SEQUENCE [LARGE SCALE GENOMIC DNA]</scope>
    <source>
        <strain evidence="5 6">CBS 131958</strain>
    </source>
</reference>
<evidence type="ECO:0000256" key="2">
    <source>
        <dbReference type="ARBA" id="ARBA00009265"/>
    </source>
</evidence>
<dbReference type="Pfam" id="PF08424">
    <property type="entry name" value="NRDE-2"/>
    <property type="match status" value="1"/>
</dbReference>
<dbReference type="VEuPathDB" id="FungiDB:AB675_9517"/>
<dbReference type="AlphaFoldDB" id="A0A0N1P008"/>
<dbReference type="GO" id="GO:0071013">
    <property type="term" value="C:catalytic step 2 spliceosome"/>
    <property type="evidence" value="ECO:0007669"/>
    <property type="project" value="TreeGrafter"/>
</dbReference>
<gene>
    <name evidence="5" type="ORF">AB675_9517</name>
</gene>
<dbReference type="OrthoDB" id="297219at2759"/>
<dbReference type="RefSeq" id="XP_018002430.1">
    <property type="nucleotide sequence ID" value="XM_018150058.1"/>
</dbReference>
<dbReference type="STRING" id="1664694.A0A0N1P008"/>
<dbReference type="EMBL" id="LFJN01000007">
    <property type="protein sequence ID" value="KPI42467.1"/>
    <property type="molecule type" value="Genomic_DNA"/>
</dbReference>
<evidence type="ECO:0008006" key="7">
    <source>
        <dbReference type="Google" id="ProtNLM"/>
    </source>
</evidence>
<evidence type="ECO:0000313" key="5">
    <source>
        <dbReference type="EMBL" id="KPI42467.1"/>
    </source>
</evidence>
<comment type="subcellular location">
    <subcellularLocation>
        <location evidence="1">Nucleus</location>
    </subcellularLocation>
</comment>
<dbReference type="PANTHER" id="PTHR13471:SF0">
    <property type="entry name" value="NUCLEAR EXOSOME REGULATOR NRDE2"/>
    <property type="match status" value="1"/>
</dbReference>
<dbReference type="GeneID" id="28741938"/>
<name>A0A0N1P008_9EURO</name>
<dbReference type="InterPro" id="IPR013633">
    <property type="entry name" value="NRDE-2"/>
</dbReference>
<keyword evidence="6" id="KW-1185">Reference proteome</keyword>
<evidence type="ECO:0000256" key="3">
    <source>
        <dbReference type="ARBA" id="ARBA00023242"/>
    </source>
</evidence>
<sequence length="949" mass="107700">MASGPAWKSDLRGDVNNLQYGSLEKSKIPKYRLSGHGRVIGLDRSFRISTHSQEHREVITGSFDLPSRRKDQSLATARLGPEQQITSAQESLHDPVEEQSSYVAFDHPRKRVKLSPGHDPRFSKASASTRIQLDEVHIRQRKLTNQVTDDPEDVKSWLDLIDHQALVVRGSDRADLKLTRSQRQTLISMRIALYEQALAKVTQATARQTLVAGLMKEGSQIWDHERQVSEWERVLKTGPSFELRLLYLNFLMSASRSFSCEHVLEVMSGYFGLYRRESASRVRDRQLIHLLSRLTMFLSQAGFRERAFAIWQANLELAYYKDESLIDPITEFEHFWDSERPRIGEAGAKGWTRSTDSVARTEDLSAEAMSHSGQDQLNDYASWAASEAQVSNRQTLPARTSENSTDPYRVILFADIEPYLFCDFAPEEDDLLNAFLRFCELPLHDAIDGDSAIDTFLWNKSPFADGSAPSDTFGLAQYVTPDTNERMSTTAASPVPKDNLQHTPLVKTAVEVLQQILSSRTGDEDLADYILTFESFDSRLNPSKARKLAKKFLKQFPSSIRLYNTYADIEARSKGLRAAEQIWLTVLSMLGRASVGRIRERLSILRSWAWQCTLNDQSGRALQVLSNAHLTAPILDATQPTSDHQLQQAESFLWSELSRAHAKPALEELVLIVQLLALLQYHFKDRDLSTSLQVYEQCLALSTFLSAHLPATTKRALEQLHVHRNELISHHMRSPGTQFKPKQIIASLQDSCRAFPHNLVFRKQYNIFVQNHGGIDRLRATAMSLQSTSEMTLIDHLSNVHTALSLPSYQGGTEHVIRAAFQHAVLPPGEKNDDVSASRSTSTNIRSCPAINVAFLKWELSLLRALPSHETTVSRRTSQPSAKRDQKVRNRQVQNVRKAFRVAVGNCPWVKEIYLLYFDEALRDEISVSEWEEVYESMLERGLRICVER</sequence>
<feature type="compositionally biased region" description="Polar residues" evidence="4">
    <location>
        <begin position="871"/>
        <end position="881"/>
    </location>
</feature>